<dbReference type="InterPro" id="IPR010332">
    <property type="entry name" value="ATPase_terminase-su_N"/>
</dbReference>
<dbReference type="Pfam" id="PF06056">
    <property type="entry name" value="Terminase_5"/>
    <property type="match status" value="1"/>
</dbReference>
<evidence type="ECO:0000259" key="2">
    <source>
        <dbReference type="Pfam" id="PF10668"/>
    </source>
</evidence>
<dbReference type="SUPFAM" id="SSF46894">
    <property type="entry name" value="C-terminal effector domain of the bipartite response regulators"/>
    <property type="match status" value="1"/>
</dbReference>
<accession>A0ABS2G0U0</accession>
<name>A0ABS2G0U0_FUSMR</name>
<reference evidence="3 4" key="1">
    <citation type="journal article" date="2021" name="Sci. Rep.">
        <title>The distribution of antibiotic resistance genes in chicken gut microbiota commensals.</title>
        <authorList>
            <person name="Juricova H."/>
            <person name="Matiasovicova J."/>
            <person name="Kubasova T."/>
            <person name="Cejkova D."/>
            <person name="Rychlik I."/>
        </authorList>
    </citation>
    <scope>NUCLEOTIDE SEQUENCE [LARGE SCALE GENOMIC DNA]</scope>
    <source>
        <strain evidence="3 4">An425</strain>
    </source>
</reference>
<dbReference type="InterPro" id="IPR018925">
    <property type="entry name" value="XtmA-like_N"/>
</dbReference>
<dbReference type="EMBL" id="JACJLT010000005">
    <property type="protein sequence ID" value="MBM6874279.1"/>
    <property type="molecule type" value="Genomic_DNA"/>
</dbReference>
<feature type="domain" description="Terminase ATPase subunit N-terminal" evidence="1">
    <location>
        <begin position="89"/>
        <end position="125"/>
    </location>
</feature>
<dbReference type="Proteomes" id="UP000728968">
    <property type="component" value="Unassembled WGS sequence"/>
</dbReference>
<dbReference type="Pfam" id="PF10668">
    <property type="entry name" value="Phage_terminase"/>
    <property type="match status" value="1"/>
</dbReference>
<evidence type="ECO:0000259" key="1">
    <source>
        <dbReference type="Pfam" id="PF06056"/>
    </source>
</evidence>
<organism evidence="3 4">
    <name type="scientific">Fusobacterium mortiferum</name>
    <dbReference type="NCBI Taxonomy" id="850"/>
    <lineage>
        <taxon>Bacteria</taxon>
        <taxon>Fusobacteriati</taxon>
        <taxon>Fusobacteriota</taxon>
        <taxon>Fusobacteriia</taxon>
        <taxon>Fusobacteriales</taxon>
        <taxon>Fusobacteriaceae</taxon>
        <taxon>Fusobacterium</taxon>
    </lineage>
</organism>
<dbReference type="InterPro" id="IPR016032">
    <property type="entry name" value="Sig_transdc_resp-reg_C-effctor"/>
</dbReference>
<feature type="domain" description="PBSX phage terminase small subunit-like N-terminal" evidence="2">
    <location>
        <begin position="1"/>
        <end position="64"/>
    </location>
</feature>
<dbReference type="RefSeq" id="WP_204715535.1">
    <property type="nucleotide sequence ID" value="NZ_JACJLT010000005.1"/>
</dbReference>
<comment type="caution">
    <text evidence="3">The sequence shown here is derived from an EMBL/GenBank/DDBJ whole genome shotgun (WGS) entry which is preliminary data.</text>
</comment>
<evidence type="ECO:0008006" key="5">
    <source>
        <dbReference type="Google" id="ProtNLM"/>
    </source>
</evidence>
<sequence>MSRARDPTRDKAYVLWLKAGGSKAKRGILNSIAEELKINVSLLRKWKCIDNWEEKEKRKSNKSNITNIVTNNITKESDEVSENKQKFLKAETMYISGHSNKEIAQTLNIKIGTVNTWSSRYDWLNKRMEVQLQIMDILYEKVIEKRIEDIEKTYGYIDIIRSLIMSCIVNKEKSIKDKATEIAALSGALKVIEDSNKIQNRLIGLSDNPISFIAKEYEIKVAKNNQVSGSDENKVMESIKEFQKKLERDKALWSQMKSD</sequence>
<protein>
    <recommendedName>
        <fullName evidence="5">Terminase</fullName>
    </recommendedName>
</protein>
<evidence type="ECO:0000313" key="3">
    <source>
        <dbReference type="EMBL" id="MBM6874279.1"/>
    </source>
</evidence>
<keyword evidence="4" id="KW-1185">Reference proteome</keyword>
<proteinExistence type="predicted"/>
<evidence type="ECO:0000313" key="4">
    <source>
        <dbReference type="Proteomes" id="UP000728968"/>
    </source>
</evidence>
<gene>
    <name evidence="3" type="ORF">H6A04_01155</name>
</gene>